<dbReference type="AlphaFoldDB" id="A0A812PZW2"/>
<reference evidence="3" key="1">
    <citation type="submission" date="2021-02" db="EMBL/GenBank/DDBJ databases">
        <authorList>
            <person name="Dougan E. K."/>
            <person name="Rhodes N."/>
            <person name="Thang M."/>
            <person name="Chan C."/>
        </authorList>
    </citation>
    <scope>NUCLEOTIDE SEQUENCE</scope>
</reference>
<gene>
    <name evidence="3" type="ORF">SPIL2461_LOCUS9416</name>
</gene>
<dbReference type="InterPro" id="IPR004147">
    <property type="entry name" value="ABC1_dom"/>
</dbReference>
<evidence type="ECO:0000259" key="2">
    <source>
        <dbReference type="PROSITE" id="PS50011"/>
    </source>
</evidence>
<comment type="caution">
    <text evidence="3">The sequence shown here is derived from an EMBL/GenBank/DDBJ whole genome shotgun (WGS) entry which is preliminary data.</text>
</comment>
<sequence length="595" mass="65853">MKELSRLQDNIETFSNDEAKAVIEQELGKPVSELFASFSEEPIAAASLAQVYRATLHTGEEVAVKVQRPGALSTISKDLYVLRRLADVMQPLIRRFTADETDYIALTETFAEGLYTELDFRNEALNALRMEELLRESLQPEALERIVIPTPLMSLTKRRVMLSQWVNGVKLSTLPAQEIRELISIGQEVFLTQLLDIGFFHGDPHPGNLLKITEDAGKLCLLDFGLVAQVPKEDRELIISAVVHLGTQNWEALIADFQQLRFLAPDVDQAALVPILQRVLGPYLRGGGAQAFKNANFQALTQDLLKVNLEVKFSIPPYVSLLARSVATLEGVALQGDPQYQIVAMAYPFVVRRLLQNSNRRSFAALRELLYDPQTRRMRPQRLATLLQASLGVVAGASEGTRSGFIDFDAVPEEGAPVKDVVRFLLSPAASNLRPLLNAELAYGLDLTLRRTGRRLRTTLQDLLQPRLPLLGRLPTLPAPPLLVPVPRNVEGAGAELFDKGLAVLPAEDIFEAVLPALGTAEDVDFGTFRDAFQGLGIDIGDIEDLVPGVLRAAMRAVLGNGEGAELAEAKPFYNKYLCTYRYKRIYIYIYIGVI</sequence>
<evidence type="ECO:0000313" key="4">
    <source>
        <dbReference type="Proteomes" id="UP000649617"/>
    </source>
</evidence>
<dbReference type="GO" id="GO:0005524">
    <property type="term" value="F:ATP binding"/>
    <property type="evidence" value="ECO:0007669"/>
    <property type="project" value="InterPro"/>
</dbReference>
<dbReference type="InterPro" id="IPR050154">
    <property type="entry name" value="UbiB_kinase"/>
</dbReference>
<proteinExistence type="inferred from homology"/>
<keyword evidence="4" id="KW-1185">Reference proteome</keyword>
<name>A0A812PZW2_SYMPI</name>
<dbReference type="OrthoDB" id="427480at2759"/>
<dbReference type="EMBL" id="CAJNIZ010016358">
    <property type="protein sequence ID" value="CAE7385056.1"/>
    <property type="molecule type" value="Genomic_DNA"/>
</dbReference>
<comment type="similarity">
    <text evidence="1">Belongs to the protein kinase superfamily. ADCK protein kinase family.</text>
</comment>
<feature type="domain" description="Protein kinase" evidence="2">
    <location>
        <begin position="37"/>
        <end position="391"/>
    </location>
</feature>
<accession>A0A812PZW2</accession>
<dbReference type="GO" id="GO:0004672">
    <property type="term" value="F:protein kinase activity"/>
    <property type="evidence" value="ECO:0007669"/>
    <property type="project" value="InterPro"/>
</dbReference>
<dbReference type="PROSITE" id="PS50011">
    <property type="entry name" value="PROTEIN_KINASE_DOM"/>
    <property type="match status" value="1"/>
</dbReference>
<organism evidence="3 4">
    <name type="scientific">Symbiodinium pilosum</name>
    <name type="common">Dinoflagellate</name>
    <dbReference type="NCBI Taxonomy" id="2952"/>
    <lineage>
        <taxon>Eukaryota</taxon>
        <taxon>Sar</taxon>
        <taxon>Alveolata</taxon>
        <taxon>Dinophyceae</taxon>
        <taxon>Suessiales</taxon>
        <taxon>Symbiodiniaceae</taxon>
        <taxon>Symbiodinium</taxon>
    </lineage>
</organism>
<dbReference type="PANTHER" id="PTHR10566">
    <property type="entry name" value="CHAPERONE-ACTIVITY OF BC1 COMPLEX CABC1 -RELATED"/>
    <property type="match status" value="1"/>
</dbReference>
<dbReference type="CDD" id="cd05121">
    <property type="entry name" value="ABC1_ADCK3-like"/>
    <property type="match status" value="1"/>
</dbReference>
<dbReference type="InterPro" id="IPR000719">
    <property type="entry name" value="Prot_kinase_dom"/>
</dbReference>
<evidence type="ECO:0000313" key="3">
    <source>
        <dbReference type="EMBL" id="CAE7385056.1"/>
    </source>
</evidence>
<protein>
    <recommendedName>
        <fullName evidence="2">Protein kinase domain-containing protein</fullName>
    </recommendedName>
</protein>
<dbReference type="SUPFAM" id="SSF56112">
    <property type="entry name" value="Protein kinase-like (PK-like)"/>
    <property type="match status" value="1"/>
</dbReference>
<dbReference type="PANTHER" id="PTHR10566:SF121">
    <property type="entry name" value="PROTEIN KINASE DOMAIN-CONTAINING PROTEIN"/>
    <property type="match status" value="1"/>
</dbReference>
<dbReference type="Pfam" id="PF03109">
    <property type="entry name" value="ABC1"/>
    <property type="match status" value="1"/>
</dbReference>
<dbReference type="InterPro" id="IPR011009">
    <property type="entry name" value="Kinase-like_dom_sf"/>
</dbReference>
<evidence type="ECO:0000256" key="1">
    <source>
        <dbReference type="ARBA" id="ARBA00009670"/>
    </source>
</evidence>
<dbReference type="Proteomes" id="UP000649617">
    <property type="component" value="Unassembled WGS sequence"/>
</dbReference>